<dbReference type="SUPFAM" id="SSF48371">
    <property type="entry name" value="ARM repeat"/>
    <property type="match status" value="1"/>
</dbReference>
<dbReference type="AlphaFoldDB" id="A0AAE0FGG6"/>
<evidence type="ECO:0000313" key="3">
    <source>
        <dbReference type="Proteomes" id="UP001190700"/>
    </source>
</evidence>
<dbReference type="InterPro" id="IPR011989">
    <property type="entry name" value="ARM-like"/>
</dbReference>
<dbReference type="SUPFAM" id="SSF81383">
    <property type="entry name" value="F-box domain"/>
    <property type="match status" value="1"/>
</dbReference>
<protein>
    <submittedName>
        <fullName evidence="2">Uncharacterized protein</fullName>
    </submittedName>
</protein>
<proteinExistence type="predicted"/>
<dbReference type="Proteomes" id="UP001190700">
    <property type="component" value="Unassembled WGS sequence"/>
</dbReference>
<organism evidence="2 3">
    <name type="scientific">Cymbomonas tetramitiformis</name>
    <dbReference type="NCBI Taxonomy" id="36881"/>
    <lineage>
        <taxon>Eukaryota</taxon>
        <taxon>Viridiplantae</taxon>
        <taxon>Chlorophyta</taxon>
        <taxon>Pyramimonadophyceae</taxon>
        <taxon>Pyramimonadales</taxon>
        <taxon>Pyramimonadaceae</taxon>
        <taxon>Cymbomonas</taxon>
    </lineage>
</organism>
<feature type="non-terminal residue" evidence="2">
    <location>
        <position position="207"/>
    </location>
</feature>
<feature type="region of interest" description="Disordered" evidence="1">
    <location>
        <begin position="1"/>
        <end position="23"/>
    </location>
</feature>
<dbReference type="Gene3D" id="1.25.10.10">
    <property type="entry name" value="Leucine-rich Repeat Variant"/>
    <property type="match status" value="1"/>
</dbReference>
<name>A0AAE0FGG6_9CHLO</name>
<accession>A0AAE0FGG6</accession>
<reference evidence="2 3" key="1">
    <citation type="journal article" date="2015" name="Genome Biol. Evol.">
        <title>Comparative Genomics of a Bacterivorous Green Alga Reveals Evolutionary Causalities and Consequences of Phago-Mixotrophic Mode of Nutrition.</title>
        <authorList>
            <person name="Burns J.A."/>
            <person name="Paasch A."/>
            <person name="Narechania A."/>
            <person name="Kim E."/>
        </authorList>
    </citation>
    <scope>NUCLEOTIDE SEQUENCE [LARGE SCALE GENOMIC DNA]</scope>
    <source>
        <strain evidence="2 3">PLY_AMNH</strain>
    </source>
</reference>
<gene>
    <name evidence="2" type="ORF">CYMTET_31799</name>
</gene>
<dbReference type="InterPro" id="IPR036047">
    <property type="entry name" value="F-box-like_dom_sf"/>
</dbReference>
<sequence>MWKLSTFDPAEDTRAHEDEEAAASPAAKRIKICFRGSSMFSARPGEEKRERAGRAPLPLPATSPSLGFEVLPRHLQLYILSMISNYKEVATASIVSKVWYEGAKPGAAAAAALGRVAEGENGEPETRLRLRALNALRELGYLANAHVELIAAQLQHDSSDVKTEALLVLRGLGGEAEPYVENVIGLVGELGVHEAAVQVLEGLERSG</sequence>
<comment type="caution">
    <text evidence="2">The sequence shown here is derived from an EMBL/GenBank/DDBJ whole genome shotgun (WGS) entry which is preliminary data.</text>
</comment>
<evidence type="ECO:0000256" key="1">
    <source>
        <dbReference type="SAM" id="MobiDB-lite"/>
    </source>
</evidence>
<dbReference type="EMBL" id="LGRX02018953">
    <property type="protein sequence ID" value="KAK3259139.1"/>
    <property type="molecule type" value="Genomic_DNA"/>
</dbReference>
<evidence type="ECO:0000313" key="2">
    <source>
        <dbReference type="EMBL" id="KAK3259139.1"/>
    </source>
</evidence>
<keyword evidence="3" id="KW-1185">Reference proteome</keyword>
<dbReference type="InterPro" id="IPR016024">
    <property type="entry name" value="ARM-type_fold"/>
</dbReference>